<accession>A0A6G1E0V5</accession>
<evidence type="ECO:0000313" key="2">
    <source>
        <dbReference type="EMBL" id="KAF0918327.1"/>
    </source>
</evidence>
<sequence>MAVELLPGAARREAEAGGGAESNIGAALGALGLATISTATTLAAAFEPAPGGLVADTSYRLALSETFLGGVTLVGASVWVSENPAARRGAGMKFLYTAVLPLLAAVGLSVAALLREGWVGHRSGSHMPLDILGLAVAVAGGGYGHGAGGSPCGGDAAREIPLGHDPTGIAGIRLLRPTPRRGPAPAVLG</sequence>
<reference evidence="2 3" key="1">
    <citation type="submission" date="2019-11" db="EMBL/GenBank/DDBJ databases">
        <title>Whole genome sequence of Oryza granulata.</title>
        <authorList>
            <person name="Li W."/>
        </authorList>
    </citation>
    <scope>NUCLEOTIDE SEQUENCE [LARGE SCALE GENOMIC DNA]</scope>
    <source>
        <strain evidence="3">cv. Menghai</strain>
        <tissue evidence="2">Leaf</tissue>
    </source>
</reference>
<keyword evidence="3" id="KW-1185">Reference proteome</keyword>
<evidence type="ECO:0000256" key="1">
    <source>
        <dbReference type="SAM" id="Phobius"/>
    </source>
</evidence>
<feature type="transmembrane region" description="Helical" evidence="1">
    <location>
        <begin position="24"/>
        <end position="46"/>
    </location>
</feature>
<keyword evidence="1" id="KW-0472">Membrane</keyword>
<dbReference type="AlphaFoldDB" id="A0A6G1E0V5"/>
<protein>
    <submittedName>
        <fullName evidence="2">Uncharacterized protein</fullName>
    </submittedName>
</protein>
<gene>
    <name evidence="2" type="ORF">E2562_023398</name>
</gene>
<organism evidence="2 3">
    <name type="scientific">Oryza meyeriana var. granulata</name>
    <dbReference type="NCBI Taxonomy" id="110450"/>
    <lineage>
        <taxon>Eukaryota</taxon>
        <taxon>Viridiplantae</taxon>
        <taxon>Streptophyta</taxon>
        <taxon>Embryophyta</taxon>
        <taxon>Tracheophyta</taxon>
        <taxon>Spermatophyta</taxon>
        <taxon>Magnoliopsida</taxon>
        <taxon>Liliopsida</taxon>
        <taxon>Poales</taxon>
        <taxon>Poaceae</taxon>
        <taxon>BOP clade</taxon>
        <taxon>Oryzoideae</taxon>
        <taxon>Oryzeae</taxon>
        <taxon>Oryzinae</taxon>
        <taxon>Oryza</taxon>
        <taxon>Oryza meyeriana</taxon>
    </lineage>
</organism>
<dbReference type="PANTHER" id="PTHR33530:SF4">
    <property type="entry name" value="OS01G0145800 PROTEIN"/>
    <property type="match status" value="1"/>
</dbReference>
<feature type="transmembrane region" description="Helical" evidence="1">
    <location>
        <begin position="94"/>
        <end position="114"/>
    </location>
</feature>
<dbReference type="Pfam" id="PF12442">
    <property type="entry name" value="DUF3681"/>
    <property type="match status" value="1"/>
</dbReference>
<dbReference type="OrthoDB" id="608496at2759"/>
<keyword evidence="1" id="KW-1133">Transmembrane helix</keyword>
<dbReference type="Proteomes" id="UP000479710">
    <property type="component" value="Unassembled WGS sequence"/>
</dbReference>
<evidence type="ECO:0000313" key="3">
    <source>
        <dbReference type="Proteomes" id="UP000479710"/>
    </source>
</evidence>
<feature type="transmembrane region" description="Helical" evidence="1">
    <location>
        <begin position="58"/>
        <end position="79"/>
    </location>
</feature>
<comment type="caution">
    <text evidence="2">The sequence shown here is derived from an EMBL/GenBank/DDBJ whole genome shotgun (WGS) entry which is preliminary data.</text>
</comment>
<dbReference type="PANTHER" id="PTHR33530">
    <property type="entry name" value="OS01G0147100 PROTEIN"/>
    <property type="match status" value="1"/>
</dbReference>
<dbReference type="InterPro" id="IPR022149">
    <property type="entry name" value="DUF3681"/>
</dbReference>
<name>A0A6G1E0V5_9ORYZ</name>
<dbReference type="EMBL" id="SPHZ02000005">
    <property type="protein sequence ID" value="KAF0918327.1"/>
    <property type="molecule type" value="Genomic_DNA"/>
</dbReference>
<keyword evidence="1" id="KW-0812">Transmembrane</keyword>
<proteinExistence type="predicted"/>